<dbReference type="PROSITE" id="PS50109">
    <property type="entry name" value="HIS_KIN"/>
    <property type="match status" value="1"/>
</dbReference>
<evidence type="ECO:0000256" key="4">
    <source>
        <dbReference type="ARBA" id="ARBA00022679"/>
    </source>
</evidence>
<dbReference type="SUPFAM" id="SSF55781">
    <property type="entry name" value="GAF domain-like"/>
    <property type="match status" value="1"/>
</dbReference>
<dbReference type="InterPro" id="IPR036097">
    <property type="entry name" value="HisK_dim/P_sf"/>
</dbReference>
<sequence length="539" mass="59255">MATAAVGFVLTALLVQHAYMFRGVPAHATLETVPVFASIAVGIAGVTIARGGVVSEGFVDRALLWMIAGVVAIGALNAWIVAEIHLFVPFSPMFDPWREFFSVIPFGVLLGLLVGIYDARRLEQQRDIRQLNRINETLRITAQELVDTSDRDELEQAVCDRLSESAPYDSVWVGRYDPDDQVVRPSAWAGFDDEYVESIEVTTDTSDHGRGAGGRAIKTGEPQWVPDVYADPTMKPWWGMFERHGAESLAAVPITHDETVYGFFSIYADRQNVFDEREREVLSELGDSVGHAIASIEARERLATRERELARQNERLEEFAGVVSHDLRSPLNVAEGYLDLARETGDDEYFERVETALDRMNTLIDDLLTLARQGDTVDEVEHVPLREVVERAWSTAGSSDATLRIADDLGVVACDRNRLRQLLENLFRNAVEHGSTGPQSESADSVEHGTEDDRDAADLAVTVGRTPSGFYVADDGPGIPADAHDRVFDVGYTTHESGTGFGLNIVRQIADAHGWSVSLTESASGGARFELAGVDFTDE</sequence>
<dbReference type="Gene3D" id="1.10.287.130">
    <property type="match status" value="1"/>
</dbReference>
<dbReference type="InterPro" id="IPR029016">
    <property type="entry name" value="GAF-like_dom_sf"/>
</dbReference>
<dbReference type="Proteomes" id="UP001500837">
    <property type="component" value="Unassembled WGS sequence"/>
</dbReference>
<dbReference type="InterPro" id="IPR050736">
    <property type="entry name" value="Sensor_HK_Regulatory"/>
</dbReference>
<dbReference type="GO" id="GO:0000155">
    <property type="term" value="F:phosphorelay sensor kinase activity"/>
    <property type="evidence" value="ECO:0007669"/>
    <property type="project" value="InterPro"/>
</dbReference>
<dbReference type="EMBL" id="BAAABL010000042">
    <property type="protein sequence ID" value="GAA0299189.1"/>
    <property type="molecule type" value="Genomic_DNA"/>
</dbReference>
<dbReference type="SMART" id="SM00388">
    <property type="entry name" value="HisKA"/>
    <property type="match status" value="1"/>
</dbReference>
<dbReference type="SMART" id="SM00065">
    <property type="entry name" value="GAF"/>
    <property type="match status" value="1"/>
</dbReference>
<keyword evidence="11" id="KW-1185">Reference proteome</keyword>
<evidence type="ECO:0000313" key="11">
    <source>
        <dbReference type="Proteomes" id="UP001500837"/>
    </source>
</evidence>
<dbReference type="InterPro" id="IPR004358">
    <property type="entry name" value="Sig_transdc_His_kin-like_C"/>
</dbReference>
<name>A0AAV3S6Z3_9EURY</name>
<protein>
    <recommendedName>
        <fullName evidence="2">histidine kinase</fullName>
        <ecNumber evidence="2">2.7.13.3</ecNumber>
    </recommendedName>
</protein>
<evidence type="ECO:0000256" key="6">
    <source>
        <dbReference type="ARBA" id="ARBA00023012"/>
    </source>
</evidence>
<dbReference type="PANTHER" id="PTHR43711:SF1">
    <property type="entry name" value="HISTIDINE KINASE 1"/>
    <property type="match status" value="1"/>
</dbReference>
<feature type="transmembrane region" description="Helical" evidence="8">
    <location>
        <begin position="63"/>
        <end position="88"/>
    </location>
</feature>
<dbReference type="PANTHER" id="PTHR43711">
    <property type="entry name" value="TWO-COMPONENT HISTIDINE KINASE"/>
    <property type="match status" value="1"/>
</dbReference>
<dbReference type="SUPFAM" id="SSF55874">
    <property type="entry name" value="ATPase domain of HSP90 chaperone/DNA topoisomerase II/histidine kinase"/>
    <property type="match status" value="1"/>
</dbReference>
<keyword evidence="3" id="KW-0597">Phosphoprotein</keyword>
<evidence type="ECO:0000256" key="1">
    <source>
        <dbReference type="ARBA" id="ARBA00000085"/>
    </source>
</evidence>
<evidence type="ECO:0000256" key="3">
    <source>
        <dbReference type="ARBA" id="ARBA00022553"/>
    </source>
</evidence>
<evidence type="ECO:0000313" key="10">
    <source>
        <dbReference type="EMBL" id="GAA0299189.1"/>
    </source>
</evidence>
<dbReference type="InterPro" id="IPR005467">
    <property type="entry name" value="His_kinase_dom"/>
</dbReference>
<proteinExistence type="predicted"/>
<comment type="catalytic activity">
    <reaction evidence="1">
        <text>ATP + protein L-histidine = ADP + protein N-phospho-L-histidine.</text>
        <dbReference type="EC" id="2.7.13.3"/>
    </reaction>
</comment>
<dbReference type="Gene3D" id="3.30.565.10">
    <property type="entry name" value="Histidine kinase-like ATPase, C-terminal domain"/>
    <property type="match status" value="1"/>
</dbReference>
<keyword evidence="8" id="KW-0472">Membrane</keyword>
<organism evidence="10 11">
    <name type="scientific">Halarchaeum salinum</name>
    <dbReference type="NCBI Taxonomy" id="489912"/>
    <lineage>
        <taxon>Archaea</taxon>
        <taxon>Methanobacteriati</taxon>
        <taxon>Methanobacteriota</taxon>
        <taxon>Stenosarchaea group</taxon>
        <taxon>Halobacteria</taxon>
        <taxon>Halobacteriales</taxon>
        <taxon>Halobacteriaceae</taxon>
    </lineage>
</organism>
<evidence type="ECO:0000256" key="8">
    <source>
        <dbReference type="SAM" id="Phobius"/>
    </source>
</evidence>
<dbReference type="InterPro" id="IPR036890">
    <property type="entry name" value="HATPase_C_sf"/>
</dbReference>
<keyword evidence="8" id="KW-0812">Transmembrane</keyword>
<comment type="caution">
    <text evidence="10">The sequence shown here is derived from an EMBL/GenBank/DDBJ whole genome shotgun (WGS) entry which is preliminary data.</text>
</comment>
<dbReference type="Gene3D" id="3.30.450.40">
    <property type="match status" value="1"/>
</dbReference>
<dbReference type="CDD" id="cd00082">
    <property type="entry name" value="HisKA"/>
    <property type="match status" value="1"/>
</dbReference>
<feature type="transmembrane region" description="Helical" evidence="8">
    <location>
        <begin position="33"/>
        <end position="51"/>
    </location>
</feature>
<keyword evidence="8" id="KW-1133">Transmembrane helix</keyword>
<evidence type="ECO:0000256" key="5">
    <source>
        <dbReference type="ARBA" id="ARBA00022777"/>
    </source>
</evidence>
<feature type="transmembrane region" description="Helical" evidence="8">
    <location>
        <begin position="100"/>
        <end position="119"/>
    </location>
</feature>
<evidence type="ECO:0000259" key="9">
    <source>
        <dbReference type="PROSITE" id="PS50109"/>
    </source>
</evidence>
<dbReference type="CDD" id="cd00075">
    <property type="entry name" value="HATPase"/>
    <property type="match status" value="1"/>
</dbReference>
<feature type="domain" description="Histidine kinase" evidence="9">
    <location>
        <begin position="322"/>
        <end position="531"/>
    </location>
</feature>
<dbReference type="InterPro" id="IPR003661">
    <property type="entry name" value="HisK_dim/P_dom"/>
</dbReference>
<dbReference type="SUPFAM" id="SSF47384">
    <property type="entry name" value="Homodimeric domain of signal transducing histidine kinase"/>
    <property type="match status" value="1"/>
</dbReference>
<keyword evidence="5" id="KW-0418">Kinase</keyword>
<dbReference type="SMART" id="SM00387">
    <property type="entry name" value="HATPase_c"/>
    <property type="match status" value="1"/>
</dbReference>
<dbReference type="InterPro" id="IPR003018">
    <property type="entry name" value="GAF"/>
</dbReference>
<dbReference type="InterPro" id="IPR003594">
    <property type="entry name" value="HATPase_dom"/>
</dbReference>
<gene>
    <name evidence="10" type="ORF">GCM10009066_11700</name>
</gene>
<accession>A0AAV3S6Z3</accession>
<evidence type="ECO:0000256" key="2">
    <source>
        <dbReference type="ARBA" id="ARBA00012438"/>
    </source>
</evidence>
<keyword evidence="4" id="KW-0808">Transferase</keyword>
<dbReference type="Pfam" id="PF00512">
    <property type="entry name" value="HisKA"/>
    <property type="match status" value="1"/>
</dbReference>
<evidence type="ECO:0000256" key="7">
    <source>
        <dbReference type="SAM" id="MobiDB-lite"/>
    </source>
</evidence>
<dbReference type="Pfam" id="PF13185">
    <property type="entry name" value="GAF_2"/>
    <property type="match status" value="1"/>
</dbReference>
<keyword evidence="6" id="KW-0902">Two-component regulatory system</keyword>
<dbReference type="PRINTS" id="PR00344">
    <property type="entry name" value="BCTRLSENSOR"/>
</dbReference>
<feature type="region of interest" description="Disordered" evidence="7">
    <location>
        <begin position="432"/>
        <end position="452"/>
    </location>
</feature>
<dbReference type="EC" id="2.7.13.3" evidence="2"/>
<dbReference type="Pfam" id="PF02518">
    <property type="entry name" value="HATPase_c"/>
    <property type="match status" value="1"/>
</dbReference>
<dbReference type="AlphaFoldDB" id="A0AAV3S6Z3"/>
<reference evidence="10 11" key="1">
    <citation type="journal article" date="2019" name="Int. J. Syst. Evol. Microbiol.">
        <title>The Global Catalogue of Microorganisms (GCM) 10K type strain sequencing project: providing services to taxonomists for standard genome sequencing and annotation.</title>
        <authorList>
            <consortium name="The Broad Institute Genomics Platform"/>
            <consortium name="The Broad Institute Genome Sequencing Center for Infectious Disease"/>
            <person name="Wu L."/>
            <person name="Ma J."/>
        </authorList>
    </citation>
    <scope>NUCLEOTIDE SEQUENCE [LARGE SCALE GENOMIC DNA]</scope>
    <source>
        <strain evidence="10 11">JCM 16330</strain>
    </source>
</reference>